<feature type="domain" description="Polymerase nucleotidyl transferase" evidence="1">
    <location>
        <begin position="16"/>
        <end position="103"/>
    </location>
</feature>
<protein>
    <recommendedName>
        <fullName evidence="1">Polymerase nucleotidyl transferase domain-containing protein</fullName>
    </recommendedName>
</protein>
<dbReference type="PANTHER" id="PTHR43449">
    <property type="entry name" value="NUCLEOTIDYLTRANSFERASE"/>
    <property type="match status" value="1"/>
</dbReference>
<proteinExistence type="predicted"/>
<dbReference type="Proteomes" id="UP000176897">
    <property type="component" value="Unassembled WGS sequence"/>
</dbReference>
<evidence type="ECO:0000313" key="2">
    <source>
        <dbReference type="EMBL" id="OGL80082.1"/>
    </source>
</evidence>
<dbReference type="CDD" id="cd05403">
    <property type="entry name" value="NT_KNTase_like"/>
    <property type="match status" value="1"/>
</dbReference>
<sequence length="112" mass="12804">MDRERINAKKIARDYAKSIASAVQVEEVVLFGSSARGQMRYDSDIDLIVLSPDFARMPLMERLQLLNSMRRGSALQVPMDIIGLTAKEFADLKKSESPNLRRIYKDARRVYP</sequence>
<dbReference type="AlphaFoldDB" id="A0A1F7UP80"/>
<dbReference type="Gene3D" id="3.30.460.10">
    <property type="entry name" value="Beta Polymerase, domain 2"/>
    <property type="match status" value="1"/>
</dbReference>
<accession>A0A1F7UP80</accession>
<dbReference type="PANTHER" id="PTHR43449:SF1">
    <property type="entry name" value="POLYMERASE BETA NUCLEOTIDYLTRANSFERASE DOMAIN-CONTAINING PROTEIN"/>
    <property type="match status" value="1"/>
</dbReference>
<dbReference type="STRING" id="1802401.A3B21_01770"/>
<reference evidence="2 3" key="1">
    <citation type="journal article" date="2016" name="Nat. Commun.">
        <title>Thousands of microbial genomes shed light on interconnected biogeochemical processes in an aquifer system.</title>
        <authorList>
            <person name="Anantharaman K."/>
            <person name="Brown C.T."/>
            <person name="Hug L.A."/>
            <person name="Sharon I."/>
            <person name="Castelle C.J."/>
            <person name="Probst A.J."/>
            <person name="Thomas B.C."/>
            <person name="Singh A."/>
            <person name="Wilkins M.J."/>
            <person name="Karaoz U."/>
            <person name="Brodie E.L."/>
            <person name="Williams K.H."/>
            <person name="Hubbard S.S."/>
            <person name="Banfield J.F."/>
        </authorList>
    </citation>
    <scope>NUCLEOTIDE SEQUENCE [LARGE SCALE GENOMIC DNA]</scope>
</reference>
<dbReference type="InterPro" id="IPR043519">
    <property type="entry name" value="NT_sf"/>
</dbReference>
<name>A0A1F7UP80_9BACT</name>
<comment type="caution">
    <text evidence="2">The sequence shown here is derived from an EMBL/GenBank/DDBJ whole genome shotgun (WGS) entry which is preliminary data.</text>
</comment>
<dbReference type="GO" id="GO:0016779">
    <property type="term" value="F:nucleotidyltransferase activity"/>
    <property type="evidence" value="ECO:0007669"/>
    <property type="project" value="InterPro"/>
</dbReference>
<evidence type="ECO:0000313" key="3">
    <source>
        <dbReference type="Proteomes" id="UP000176897"/>
    </source>
</evidence>
<dbReference type="Pfam" id="PF01909">
    <property type="entry name" value="NTP_transf_2"/>
    <property type="match status" value="1"/>
</dbReference>
<dbReference type="SUPFAM" id="SSF81301">
    <property type="entry name" value="Nucleotidyltransferase"/>
    <property type="match status" value="1"/>
</dbReference>
<dbReference type="InterPro" id="IPR002934">
    <property type="entry name" value="Polymerase_NTP_transf_dom"/>
</dbReference>
<organism evidence="2 3">
    <name type="scientific">Candidatus Uhrbacteria bacterium RIFCSPLOWO2_01_FULL_47_24</name>
    <dbReference type="NCBI Taxonomy" id="1802401"/>
    <lineage>
        <taxon>Bacteria</taxon>
        <taxon>Candidatus Uhriibacteriota</taxon>
    </lineage>
</organism>
<dbReference type="EMBL" id="MGEJ01000014">
    <property type="protein sequence ID" value="OGL80082.1"/>
    <property type="molecule type" value="Genomic_DNA"/>
</dbReference>
<gene>
    <name evidence="2" type="ORF">A3B21_01770</name>
</gene>
<evidence type="ECO:0000259" key="1">
    <source>
        <dbReference type="Pfam" id="PF01909"/>
    </source>
</evidence>